<evidence type="ECO:0000313" key="1">
    <source>
        <dbReference type="EMBL" id="EGU87699.1"/>
    </source>
</evidence>
<accession>F9F5V7</accession>
<dbReference type="EMBL" id="AFQF01000623">
    <property type="protein sequence ID" value="EGU87699.1"/>
    <property type="molecule type" value="Genomic_DNA"/>
</dbReference>
<proteinExistence type="predicted"/>
<dbReference type="AlphaFoldDB" id="F9F5V7"/>
<protein>
    <submittedName>
        <fullName evidence="1">Uncharacterized protein</fullName>
    </submittedName>
</protein>
<organism evidence="1">
    <name type="scientific">Fusarium oxysporum (strain Fo5176)</name>
    <name type="common">Fusarium vascular wilt</name>
    <dbReference type="NCBI Taxonomy" id="660025"/>
    <lineage>
        <taxon>Eukaryota</taxon>
        <taxon>Fungi</taxon>
        <taxon>Dikarya</taxon>
        <taxon>Ascomycota</taxon>
        <taxon>Pezizomycotina</taxon>
        <taxon>Sordariomycetes</taxon>
        <taxon>Hypocreomycetidae</taxon>
        <taxon>Hypocreales</taxon>
        <taxon>Nectriaceae</taxon>
        <taxon>Fusarium</taxon>
        <taxon>Fusarium oxysporum species complex</taxon>
    </lineage>
</organism>
<sequence>MLLRIVALRKLAYPLLY</sequence>
<name>F9F5V7_FUSOF</name>
<gene>
    <name evidence="1" type="ORF">FOXB_01782</name>
</gene>
<comment type="caution">
    <text evidence="1">The sequence shown here is derived from an EMBL/GenBank/DDBJ whole genome shotgun (WGS) entry which is preliminary data.</text>
</comment>
<reference evidence="1" key="1">
    <citation type="journal article" date="2012" name="Mol. Plant Microbe Interact.">
        <title>A highly conserved effector in Fusarium oxysporum is required for full virulence on Arabidopsis.</title>
        <authorList>
            <person name="Thatcher L.F."/>
            <person name="Gardiner D.M."/>
            <person name="Kazan K."/>
            <person name="Manners J."/>
        </authorList>
    </citation>
    <scope>NUCLEOTIDE SEQUENCE [LARGE SCALE GENOMIC DNA]</scope>
    <source>
        <strain evidence="1">Fo5176</strain>
    </source>
</reference>